<dbReference type="GeneID" id="33317844"/>
<proteinExistence type="predicted"/>
<organism evidence="1 2">
    <name type="scientific">Thermococcus siculi</name>
    <dbReference type="NCBI Taxonomy" id="72803"/>
    <lineage>
        <taxon>Archaea</taxon>
        <taxon>Methanobacteriati</taxon>
        <taxon>Methanobacteriota</taxon>
        <taxon>Thermococci</taxon>
        <taxon>Thermococcales</taxon>
        <taxon>Thermococcaceae</taxon>
        <taxon>Thermococcus</taxon>
    </lineage>
</organism>
<keyword evidence="2" id="KW-1185">Reference proteome</keyword>
<evidence type="ECO:0000313" key="1">
    <source>
        <dbReference type="EMBL" id="ASJ08867.1"/>
    </source>
</evidence>
<accession>A0A2Z2MQE8</accession>
<dbReference type="EMBL" id="CP015103">
    <property type="protein sequence ID" value="ASJ08867.1"/>
    <property type="molecule type" value="Genomic_DNA"/>
</dbReference>
<dbReference type="KEGG" id="tsl:A3L11_06360"/>
<gene>
    <name evidence="1" type="ORF">A3L11_06360</name>
</gene>
<dbReference type="RefSeq" id="WP_088856103.1">
    <property type="nucleotide sequence ID" value="NZ_CP015103.1"/>
</dbReference>
<dbReference type="Proteomes" id="UP000250125">
    <property type="component" value="Chromosome"/>
</dbReference>
<reference evidence="1 2" key="1">
    <citation type="submission" date="2016-04" db="EMBL/GenBank/DDBJ databases">
        <title>Complete genome sequence of Thermococcus siculi type strain RG-20.</title>
        <authorList>
            <person name="Oger P.M."/>
        </authorList>
    </citation>
    <scope>NUCLEOTIDE SEQUENCE [LARGE SCALE GENOMIC DNA]</scope>
    <source>
        <strain evidence="1 2">RG-20</strain>
    </source>
</reference>
<protein>
    <submittedName>
        <fullName evidence="1">Uncharacterized protein</fullName>
    </submittedName>
</protein>
<sequence>MKFYEYLSGDSRRELYNDQPVIENHATVTEHTWDDHREVIYFEGADGKIVSAYVKAAGSYDNAVEWVRGIYLQRDPTEYEFFKMQSVGSASVKFVWVPLQSLKLAILTHAEWGGSNDVWTTLDGVYVFNPLP</sequence>
<evidence type="ECO:0000313" key="2">
    <source>
        <dbReference type="Proteomes" id="UP000250125"/>
    </source>
</evidence>
<name>A0A2Z2MQE8_9EURY</name>
<dbReference type="AlphaFoldDB" id="A0A2Z2MQE8"/>